<dbReference type="InterPro" id="IPR044946">
    <property type="entry name" value="Restrct_endonuc_typeI_TRD_sf"/>
</dbReference>
<dbReference type="REBASE" id="200239">
    <property type="entry name" value="S1.Cbo19482ORF2562P"/>
</dbReference>
<dbReference type="GO" id="GO:0003677">
    <property type="term" value="F:DNA binding"/>
    <property type="evidence" value="ECO:0007669"/>
    <property type="project" value="UniProtKB-KW"/>
</dbReference>
<sequence>MKKITNVPPLRFPGFEGEWEVKKLGDLLEFKNGINASKEQYGKGIKFINVLDILNNNFITYDNIIGRVDVDTNIANKYSVQYGDILFQRSSETREEVGTANVYLDKEKSATFGGFVIRGKKIGDYNPIFFNKLLKTKSARESITSKSGGSTRYNVGQEILTSVSLCFPSLSEQKKISDFLSLVDERISTQNKIIEQLETLIKGLYQKIFKLNRFQFSILPLKSLCTIKKGEQINASKLSETGIYYVMNGGILPSGYHSEYNSDAEIISISEGGNSCGYVQYNYTKFWSGGHCYTLKNIDKIIKNKYLYYYLKANENKIMALRVGSGLPNIQKSTLEKFEVKIPNLYEQEKVVLTLESLSNKITVESKLLEQYEKQKKYLLQNLFI</sequence>
<evidence type="ECO:0000256" key="2">
    <source>
        <dbReference type="ARBA" id="ARBA00022747"/>
    </source>
</evidence>
<dbReference type="CDD" id="cd17517">
    <property type="entry name" value="RMtype1_S_EcoKI_StySPI-TRD2-CR2_like"/>
    <property type="match status" value="1"/>
</dbReference>
<dbReference type="STRING" id="1121284.SAMN05660493_02564"/>
<accession>A0A1U7PWA1</accession>
<reference evidence="6" key="1">
    <citation type="submission" date="2016-10" db="EMBL/GenBank/DDBJ databases">
        <authorList>
            <person name="Varghese N."/>
            <person name="Submissions S."/>
        </authorList>
    </citation>
    <scope>NUCLEOTIDE SEQUENCE [LARGE SCALE GENOMIC DNA]</scope>
    <source>
        <strain evidence="6">DSM 19482</strain>
    </source>
</reference>
<evidence type="ECO:0000313" key="6">
    <source>
        <dbReference type="Proteomes" id="UP000187261"/>
    </source>
</evidence>
<evidence type="ECO:0000256" key="1">
    <source>
        <dbReference type="ARBA" id="ARBA00010923"/>
    </source>
</evidence>
<dbReference type="Gene3D" id="3.90.220.20">
    <property type="entry name" value="DNA methylase specificity domains"/>
    <property type="match status" value="2"/>
</dbReference>
<dbReference type="RefSeq" id="WP_173786379.1">
    <property type="nucleotide sequence ID" value="NZ_FTPU01000032.1"/>
</dbReference>
<name>A0A1U7PWA1_9FLAO</name>
<dbReference type="SUPFAM" id="SSF116734">
    <property type="entry name" value="DNA methylase specificity domain"/>
    <property type="match status" value="2"/>
</dbReference>
<feature type="domain" description="Type I restriction modification DNA specificity" evidence="4">
    <location>
        <begin position="18"/>
        <end position="198"/>
    </location>
</feature>
<feature type="domain" description="Type I restriction modification DNA specificity" evidence="4">
    <location>
        <begin position="220"/>
        <end position="371"/>
    </location>
</feature>
<dbReference type="PANTHER" id="PTHR30408:SF13">
    <property type="entry name" value="TYPE I RESTRICTION ENZYME HINDI SPECIFICITY SUBUNIT"/>
    <property type="match status" value="1"/>
</dbReference>
<dbReference type="PANTHER" id="PTHR30408">
    <property type="entry name" value="TYPE-1 RESTRICTION ENZYME ECOKI SPECIFICITY PROTEIN"/>
    <property type="match status" value="1"/>
</dbReference>
<dbReference type="Proteomes" id="UP000187261">
    <property type="component" value="Unassembled WGS sequence"/>
</dbReference>
<dbReference type="InterPro" id="IPR000055">
    <property type="entry name" value="Restrct_endonuc_typeI_TRD"/>
</dbReference>
<keyword evidence="6" id="KW-1185">Reference proteome</keyword>
<keyword evidence="3" id="KW-0238">DNA-binding</keyword>
<dbReference type="InterPro" id="IPR052021">
    <property type="entry name" value="Type-I_RS_S_subunit"/>
</dbReference>
<evidence type="ECO:0000259" key="4">
    <source>
        <dbReference type="Pfam" id="PF01420"/>
    </source>
</evidence>
<dbReference type="Pfam" id="PF01420">
    <property type="entry name" value="Methylase_S"/>
    <property type="match status" value="2"/>
</dbReference>
<dbReference type="Gene3D" id="1.10.287.1120">
    <property type="entry name" value="Bipartite methylase S protein"/>
    <property type="match status" value="1"/>
</dbReference>
<dbReference type="GO" id="GO:0009307">
    <property type="term" value="P:DNA restriction-modification system"/>
    <property type="evidence" value="ECO:0007669"/>
    <property type="project" value="UniProtKB-KW"/>
</dbReference>
<evidence type="ECO:0000256" key="3">
    <source>
        <dbReference type="ARBA" id="ARBA00023125"/>
    </source>
</evidence>
<gene>
    <name evidence="5" type="ORF">SAMN05660493_02564</name>
</gene>
<keyword evidence="2" id="KW-0680">Restriction system</keyword>
<evidence type="ECO:0000313" key="5">
    <source>
        <dbReference type="EMBL" id="SIT97836.1"/>
    </source>
</evidence>
<dbReference type="EMBL" id="FTPU01000032">
    <property type="protein sequence ID" value="SIT97836.1"/>
    <property type="molecule type" value="Genomic_DNA"/>
</dbReference>
<organism evidence="5 6">
    <name type="scientific">Epilithonimonas bovis DSM 19482</name>
    <dbReference type="NCBI Taxonomy" id="1121284"/>
    <lineage>
        <taxon>Bacteria</taxon>
        <taxon>Pseudomonadati</taxon>
        <taxon>Bacteroidota</taxon>
        <taxon>Flavobacteriia</taxon>
        <taxon>Flavobacteriales</taxon>
        <taxon>Weeksellaceae</taxon>
        <taxon>Chryseobacterium group</taxon>
        <taxon>Epilithonimonas</taxon>
    </lineage>
</organism>
<protein>
    <submittedName>
        <fullName evidence="5">Type I restriction enzyme, S subunit</fullName>
    </submittedName>
</protein>
<proteinExistence type="inferred from homology"/>
<dbReference type="CDD" id="cd17291">
    <property type="entry name" value="RMtype1_S_MgeORF438P-TRD-CR_like"/>
    <property type="match status" value="1"/>
</dbReference>
<comment type="similarity">
    <text evidence="1">Belongs to the type-I restriction system S methylase family.</text>
</comment>
<dbReference type="AlphaFoldDB" id="A0A1U7PWA1"/>